<evidence type="ECO:0000313" key="3">
    <source>
        <dbReference type="EMBL" id="PNT95430.1"/>
    </source>
</evidence>
<dbReference type="PANTHER" id="PTHR42915">
    <property type="entry name" value="HYPOTHETICAL 460 KDA PROTEIN IN FEUA-SIGW INTERGENIC REGION [PRECURSOR]"/>
    <property type="match status" value="1"/>
</dbReference>
<name>A0A2K2F9H2_9CLOT</name>
<comment type="caution">
    <text evidence="3">The sequence shown here is derived from an EMBL/GenBank/DDBJ whole genome shotgun (WGS) entry which is preliminary data.</text>
</comment>
<dbReference type="RefSeq" id="WP_103082961.1">
    <property type="nucleotide sequence ID" value="NZ_CP021850.1"/>
</dbReference>
<feature type="domain" description="Peptidoglycan beta-N-acetylmuramidase NamZ C-terminal" evidence="2">
    <location>
        <begin position="231"/>
        <end position="385"/>
    </location>
</feature>
<dbReference type="Pfam" id="PF20732">
    <property type="entry name" value="NamZ_C"/>
    <property type="match status" value="1"/>
</dbReference>
<evidence type="ECO:0008006" key="5">
    <source>
        <dbReference type="Google" id="ProtNLM"/>
    </source>
</evidence>
<dbReference type="AlphaFoldDB" id="A0A2K2F9H2"/>
<evidence type="ECO:0000259" key="1">
    <source>
        <dbReference type="Pfam" id="PF07075"/>
    </source>
</evidence>
<evidence type="ECO:0000259" key="2">
    <source>
        <dbReference type="Pfam" id="PF20732"/>
    </source>
</evidence>
<dbReference type="Gene3D" id="3.40.50.12170">
    <property type="entry name" value="Uncharacterised protein PF07075, DUF1343"/>
    <property type="match status" value="1"/>
</dbReference>
<dbReference type="InterPro" id="IPR008302">
    <property type="entry name" value="NamZ"/>
</dbReference>
<dbReference type="OrthoDB" id="9801061at2"/>
<dbReference type="EMBL" id="NIOJ01000067">
    <property type="protein sequence ID" value="PNT95430.1"/>
    <property type="molecule type" value="Genomic_DNA"/>
</dbReference>
<dbReference type="KEGG" id="cthd:CDO33_03390"/>
<reference evidence="4" key="1">
    <citation type="submission" date="2017-06" db="EMBL/GenBank/DDBJ databases">
        <title>Investigating the central metabolism of Clostridium thermosuccinogenes.</title>
        <authorList>
            <person name="Koendjbiharie J.G."/>
            <person name="Van Kranenburg R."/>
            <person name="Vriesendorp B."/>
        </authorList>
    </citation>
    <scope>NUCLEOTIDE SEQUENCE [LARGE SCALE GENOMIC DNA]</scope>
    <source>
        <strain evidence="4">DSM 5806</strain>
    </source>
</reference>
<proteinExistence type="predicted"/>
<accession>A0A2K2F9H2</accession>
<dbReference type="InterPro" id="IPR048502">
    <property type="entry name" value="NamZ_N"/>
</dbReference>
<keyword evidence="4" id="KW-1185">Reference proteome</keyword>
<sequence length="385" mass="43970">MEQEKACVKNGIDCIDKYDYLFEGKRLGLITGPTGLNRQLESTIDILKDRYNLKALYSPEHGVRGNLQAGVHVDTYVDEKTGVPVFSLYGDHRKPSPEMLKDIDVLVMDIQDIGSRYYTYLYTMSYCMEACAENKKTFVLMDRINPIGGIEVEGNVLDPEYSSFVGMYPITNRYGLTAGELAMLFNKEFGIGCDLAVVGLEGWKRDMYQKDTDLLWVSPSPNIPTMDTAVLYNGTCLFEGTNISEGRGTTKPFEMIGAPWLDPYKLADKMNSKSLPGVLFRPVYFEPTFSKHKGQQCKGVQIHVTDYKAVKPVEVGIKLLYEIMDQSSDNFEWLPPSTEKGRYFIDLLAGCEDVRLRRYEADELLYRWKAESLRFKNCKEQYHLY</sequence>
<dbReference type="Pfam" id="PF07075">
    <property type="entry name" value="NamZ_N"/>
    <property type="match status" value="1"/>
</dbReference>
<feature type="domain" description="Peptidoglycan beta-N-acetylmuramidase NamZ N-terminal" evidence="1">
    <location>
        <begin position="28"/>
        <end position="226"/>
    </location>
</feature>
<protein>
    <recommendedName>
        <fullName evidence="5">DUF1343 domain-containing protein</fullName>
    </recommendedName>
</protein>
<gene>
    <name evidence="3" type="ORF">CDQ84_17115</name>
</gene>
<organism evidence="3 4">
    <name type="scientific">Clostridium thermosuccinogenes</name>
    <dbReference type="NCBI Taxonomy" id="84032"/>
    <lineage>
        <taxon>Bacteria</taxon>
        <taxon>Bacillati</taxon>
        <taxon>Bacillota</taxon>
        <taxon>Clostridia</taxon>
        <taxon>Eubacteriales</taxon>
        <taxon>Clostridiaceae</taxon>
        <taxon>Clostridium</taxon>
    </lineage>
</organism>
<dbReference type="PANTHER" id="PTHR42915:SF1">
    <property type="entry name" value="PEPTIDOGLYCAN BETA-N-ACETYLMURAMIDASE NAMZ"/>
    <property type="match status" value="1"/>
</dbReference>
<dbReference type="PIRSF" id="PIRSF016719">
    <property type="entry name" value="UCP016719"/>
    <property type="match status" value="1"/>
</dbReference>
<dbReference type="GO" id="GO:0033922">
    <property type="term" value="F:peptidoglycan beta-N-acetylmuramidase activity"/>
    <property type="evidence" value="ECO:0007669"/>
    <property type="project" value="InterPro"/>
</dbReference>
<dbReference type="Gene3D" id="3.90.1150.140">
    <property type="match status" value="1"/>
</dbReference>
<dbReference type="InterPro" id="IPR048503">
    <property type="entry name" value="NamZ_C"/>
</dbReference>
<evidence type="ECO:0000313" key="4">
    <source>
        <dbReference type="Proteomes" id="UP000236151"/>
    </source>
</evidence>
<dbReference type="Proteomes" id="UP000236151">
    <property type="component" value="Unassembled WGS sequence"/>
</dbReference>